<dbReference type="Proteomes" id="UP000216409">
    <property type="component" value="Unassembled WGS sequence"/>
</dbReference>
<name>A0A256IMN4_HALEZ</name>
<comment type="caution">
    <text evidence="1">The sequence shown here is derived from an EMBL/GenBank/DDBJ whole genome shotgun (WGS) entry which is preliminary data.</text>
</comment>
<reference evidence="1 2" key="1">
    <citation type="journal article" date="2014" name="Front. Microbiol.">
        <title>Population and genomic analysis of the genus Halorubrum.</title>
        <authorList>
            <person name="Fullmer M.S."/>
            <person name="Soucy S.M."/>
            <person name="Swithers K.S."/>
            <person name="Makkay A.M."/>
            <person name="Wheeler R."/>
            <person name="Ventosa A."/>
            <person name="Gogarten J.P."/>
            <person name="Papke R.T."/>
        </authorList>
    </citation>
    <scope>NUCLEOTIDE SEQUENCE [LARGE SCALE GENOMIC DNA]</scope>
    <source>
        <strain evidence="1 2">LD3</strain>
    </source>
</reference>
<gene>
    <name evidence="1" type="ORF">DJ83_16270</name>
</gene>
<sequence length="114" mass="12654">MLSKLPEILDRKKTTIELFALPVELVCEPSDEGVVDLTLMYASGPAETGAVPIALEGFCTEFVATITEFCRRLLAVNPSLEDDEKVRKLRADLDSIEAIMSEVGIREHTERTDE</sequence>
<proteinExistence type="predicted"/>
<protein>
    <submittedName>
        <fullName evidence="1">Uncharacterized protein</fullName>
    </submittedName>
</protein>
<organism evidence="1 2">
    <name type="scientific">Halorubrum ezzemoulense</name>
    <name type="common">Halorubrum chaoviator</name>
    <dbReference type="NCBI Taxonomy" id="337243"/>
    <lineage>
        <taxon>Archaea</taxon>
        <taxon>Methanobacteriati</taxon>
        <taxon>Methanobacteriota</taxon>
        <taxon>Stenosarchaea group</taxon>
        <taxon>Halobacteria</taxon>
        <taxon>Halobacteriales</taxon>
        <taxon>Haloferacaceae</taxon>
        <taxon>Halorubrum</taxon>
    </lineage>
</organism>
<dbReference type="EMBL" id="NHOW01000207">
    <property type="protein sequence ID" value="OYR57819.1"/>
    <property type="molecule type" value="Genomic_DNA"/>
</dbReference>
<evidence type="ECO:0000313" key="1">
    <source>
        <dbReference type="EMBL" id="OYR57819.1"/>
    </source>
</evidence>
<evidence type="ECO:0000313" key="2">
    <source>
        <dbReference type="Proteomes" id="UP000216409"/>
    </source>
</evidence>
<accession>A0A256IMN4</accession>
<dbReference type="AlphaFoldDB" id="A0A256IMN4"/>